<dbReference type="InterPro" id="IPR015590">
    <property type="entry name" value="Aldehyde_DH_dom"/>
</dbReference>
<dbReference type="InterPro" id="IPR016162">
    <property type="entry name" value="Ald_DH_N"/>
</dbReference>
<name>A0A0P1MCN3_9BACT</name>
<dbReference type="Proteomes" id="UP000182011">
    <property type="component" value="Unassembled WGS sequence"/>
</dbReference>
<dbReference type="EMBL" id="CZVI01000001">
    <property type="protein sequence ID" value="CUS77286.1"/>
    <property type="molecule type" value="Genomic_DNA"/>
</dbReference>
<accession>A0A0P1MCN3</accession>
<feature type="active site" evidence="3">
    <location>
        <position position="248"/>
    </location>
</feature>
<dbReference type="Gene3D" id="3.40.309.10">
    <property type="entry name" value="Aldehyde Dehydrogenase, Chain A, domain 2"/>
    <property type="match status" value="1"/>
</dbReference>
<dbReference type="SUPFAM" id="SSF53720">
    <property type="entry name" value="ALDH-like"/>
    <property type="match status" value="1"/>
</dbReference>
<gene>
    <name evidence="7" type="ORF">JGI4_02231</name>
    <name evidence="6" type="ORF">JGI8_00107</name>
</gene>
<accession>A0A0P1MAJ7</accession>
<evidence type="ECO:0000313" key="7">
    <source>
        <dbReference type="EMBL" id="CUU08965.1"/>
    </source>
</evidence>
<dbReference type="EMBL" id="FAOP01000012">
    <property type="protein sequence ID" value="CUU08965.1"/>
    <property type="molecule type" value="Genomic_DNA"/>
</dbReference>
<evidence type="ECO:0000313" key="6">
    <source>
        <dbReference type="EMBL" id="CUS77286.1"/>
    </source>
</evidence>
<evidence type="ECO:0000256" key="2">
    <source>
        <dbReference type="ARBA" id="ARBA00023002"/>
    </source>
</evidence>
<feature type="domain" description="Aldehyde dehydrogenase" evidence="5">
    <location>
        <begin position="17"/>
        <end position="467"/>
    </location>
</feature>
<dbReference type="PROSITE" id="PS00687">
    <property type="entry name" value="ALDEHYDE_DEHYDR_GLU"/>
    <property type="match status" value="1"/>
</dbReference>
<comment type="similarity">
    <text evidence="1 4">Belongs to the aldehyde dehydrogenase family.</text>
</comment>
<evidence type="ECO:0000256" key="1">
    <source>
        <dbReference type="ARBA" id="ARBA00009986"/>
    </source>
</evidence>
<dbReference type="Gene3D" id="3.40.605.10">
    <property type="entry name" value="Aldehyde Dehydrogenase, Chain A, domain 1"/>
    <property type="match status" value="1"/>
</dbReference>
<dbReference type="AlphaFoldDB" id="A0A0P1MCN3"/>
<dbReference type="PANTHER" id="PTHR42991:SF1">
    <property type="entry name" value="ALDEHYDE DEHYDROGENASE"/>
    <property type="match status" value="1"/>
</dbReference>
<keyword evidence="9" id="KW-1185">Reference proteome</keyword>
<sequence>MVKEHKFFINGEWRTSPRKVQIKNPFNGEIVGEVFFATPDDLEDAVISAQNAFEETKKLPSYKRAEILEFISNEISKRREEFAEMITKEMGKPISFSRTEVDRAVFTFKIASEEAKRINGEIIPLDLASHSERRYGLVKRFPIGVILAITPFNFPLNLVAHKVAPAIAAGNSIILKPSSQTPIVSIMLAEIIEKSDYPTGGFNLVPCKADEIELLVRDDRIKMVTFTGSSEVGWKLKNIAGKKRVTLELGGNAAVVVEPDANLDYAVKRIALGSFAQAGQSCIAVQRIYVHKDIYSEFEERFVEETKKLKLGNPFEPDTIVGPLVDENAAIKTENWVNEAVQNGAKILIGGKRNGTFYEPTILVDVKPEMKVSCQEVFAPVVTLEKYDSFEEAIDKVNNSRYGLQAGVFTNDIRKIFYAFEKIDVGGVIINDYPTYRIDHMPYGGVKDSGFGREGLRYAIEEMTELKLMVLNFT</sequence>
<reference evidence="6 9" key="1">
    <citation type="submission" date="2015-11" db="EMBL/GenBank/DDBJ databases">
        <authorList>
            <person name="Varghese N."/>
        </authorList>
    </citation>
    <scope>NUCLEOTIDE SEQUENCE [LARGE SCALE GENOMIC DNA]</scope>
    <source>
        <strain evidence="6 9">JGI-8</strain>
    </source>
</reference>
<accession>A0A0P1L840</accession>
<dbReference type="PANTHER" id="PTHR42991">
    <property type="entry name" value="ALDEHYDE DEHYDROGENASE"/>
    <property type="match status" value="1"/>
</dbReference>
<dbReference type="FunFam" id="3.40.309.10:FF:000009">
    <property type="entry name" value="Aldehyde dehydrogenase A"/>
    <property type="match status" value="1"/>
</dbReference>
<keyword evidence="2 4" id="KW-0560">Oxidoreductase</keyword>
<accession>A0A0P1M1I8</accession>
<dbReference type="Pfam" id="PF00171">
    <property type="entry name" value="Aldedh"/>
    <property type="match status" value="1"/>
</dbReference>
<organism evidence="7 8">
    <name type="scientific">Candidatus Kryptonium thompsonii</name>
    <dbReference type="NCBI Taxonomy" id="1633631"/>
    <lineage>
        <taxon>Bacteria</taxon>
        <taxon>Pseudomonadati</taxon>
        <taxon>Candidatus Kryptoniota</taxon>
        <taxon>Candidatus Kryptonium</taxon>
    </lineage>
</organism>
<dbReference type="OrthoDB" id="9761688at2"/>
<evidence type="ECO:0000313" key="8">
    <source>
        <dbReference type="Proteomes" id="UP000182011"/>
    </source>
</evidence>
<evidence type="ECO:0000313" key="9">
    <source>
        <dbReference type="Proteomes" id="UP000182200"/>
    </source>
</evidence>
<accession>A0A0N7MS62</accession>
<dbReference type="InterPro" id="IPR016163">
    <property type="entry name" value="Ald_DH_C"/>
</dbReference>
<proteinExistence type="inferred from homology"/>
<dbReference type="STRING" id="1633631.GCA_001442925_02225"/>
<dbReference type="GO" id="GO:0008911">
    <property type="term" value="F:lactaldehyde dehydrogenase (NAD+) activity"/>
    <property type="evidence" value="ECO:0007669"/>
    <property type="project" value="TreeGrafter"/>
</dbReference>
<dbReference type="InterPro" id="IPR029510">
    <property type="entry name" value="Ald_DH_CS_GLU"/>
</dbReference>
<evidence type="ECO:0000256" key="4">
    <source>
        <dbReference type="RuleBase" id="RU003345"/>
    </source>
</evidence>
<evidence type="ECO:0000259" key="5">
    <source>
        <dbReference type="Pfam" id="PF00171"/>
    </source>
</evidence>
<reference evidence="7 8" key="2">
    <citation type="submission" date="2015-11" db="EMBL/GenBank/DDBJ databases">
        <authorList>
            <person name="Zhang Y."/>
            <person name="Guo Z."/>
        </authorList>
    </citation>
    <scope>NUCLEOTIDE SEQUENCE [LARGE SCALE GENOMIC DNA]</scope>
    <source>
        <strain evidence="7">JGI-4</strain>
    </source>
</reference>
<accession>A0A0P1LCX9</accession>
<accession>A0A0P1MP44</accession>
<dbReference type="RefSeq" id="WP_075427332.1">
    <property type="nucleotide sequence ID" value="NZ_CZVI01000001.1"/>
</dbReference>
<dbReference type="InterPro" id="IPR051020">
    <property type="entry name" value="ALDH-related_metabolic_enz"/>
</dbReference>
<evidence type="ECO:0000256" key="3">
    <source>
        <dbReference type="PROSITE-ProRule" id="PRU10007"/>
    </source>
</evidence>
<protein>
    <submittedName>
        <fullName evidence="7">Glyceraldehyde-3-phosphate dehydrogenase (NADP+)</fullName>
    </submittedName>
</protein>
<dbReference type="InterPro" id="IPR016161">
    <property type="entry name" value="Ald_DH/histidinol_DH"/>
</dbReference>
<accession>A0A0S4NDL7</accession>
<dbReference type="FunFam" id="3.40.605.10:FF:000007">
    <property type="entry name" value="NAD/NADP-dependent betaine aldehyde dehydrogenase"/>
    <property type="match status" value="1"/>
</dbReference>
<dbReference type="CDD" id="cd07147">
    <property type="entry name" value="ALDH_F21_RNP123"/>
    <property type="match status" value="1"/>
</dbReference>
<dbReference type="Proteomes" id="UP000182200">
    <property type="component" value="Unassembled WGS sequence"/>
</dbReference>